<proteinExistence type="predicted"/>
<reference evidence="1 2" key="1">
    <citation type="submission" date="2024-04" db="EMBL/GenBank/DDBJ databases">
        <authorList>
            <person name="Fracassetti M."/>
        </authorList>
    </citation>
    <scope>NUCLEOTIDE SEQUENCE [LARGE SCALE GENOMIC DNA]</scope>
</reference>
<gene>
    <name evidence="1" type="ORF">LTRI10_LOCUS42422</name>
</gene>
<name>A0AAV2FXQ8_9ROSI</name>
<evidence type="ECO:0000313" key="2">
    <source>
        <dbReference type="Proteomes" id="UP001497516"/>
    </source>
</evidence>
<keyword evidence="2" id="KW-1185">Reference proteome</keyword>
<dbReference type="AlphaFoldDB" id="A0AAV2FXQ8"/>
<accession>A0AAV2FXQ8</accession>
<sequence length="151" mass="16631">MQSFPSAAKRRSSAEGEVEHTLASLHLSSSHLSGQKLASARRITSPRSGLLGRLITLSAKTASNRGPFIYQTLIGPTTAHPLTRRPIIAMRANLYRLLPILRQIFHQATRDPLRLHLRQLLQAQVAALQTSSKRMLPSGFEPAPVLNVQTL</sequence>
<evidence type="ECO:0000313" key="1">
    <source>
        <dbReference type="EMBL" id="CAL1402418.1"/>
    </source>
</evidence>
<protein>
    <submittedName>
        <fullName evidence="1">Uncharacterized protein</fullName>
    </submittedName>
</protein>
<dbReference type="EMBL" id="OZ034820">
    <property type="protein sequence ID" value="CAL1402418.1"/>
    <property type="molecule type" value="Genomic_DNA"/>
</dbReference>
<organism evidence="1 2">
    <name type="scientific">Linum trigynum</name>
    <dbReference type="NCBI Taxonomy" id="586398"/>
    <lineage>
        <taxon>Eukaryota</taxon>
        <taxon>Viridiplantae</taxon>
        <taxon>Streptophyta</taxon>
        <taxon>Embryophyta</taxon>
        <taxon>Tracheophyta</taxon>
        <taxon>Spermatophyta</taxon>
        <taxon>Magnoliopsida</taxon>
        <taxon>eudicotyledons</taxon>
        <taxon>Gunneridae</taxon>
        <taxon>Pentapetalae</taxon>
        <taxon>rosids</taxon>
        <taxon>fabids</taxon>
        <taxon>Malpighiales</taxon>
        <taxon>Linaceae</taxon>
        <taxon>Linum</taxon>
    </lineage>
</organism>
<dbReference type="Proteomes" id="UP001497516">
    <property type="component" value="Chromosome 7"/>
</dbReference>